<dbReference type="InterPro" id="IPR001789">
    <property type="entry name" value="Sig_transdc_resp-reg_receiver"/>
</dbReference>
<evidence type="ECO:0000313" key="20">
    <source>
        <dbReference type="Proteomes" id="UP000481033"/>
    </source>
</evidence>
<dbReference type="InterPro" id="IPR036097">
    <property type="entry name" value="HisK_dim/P_sf"/>
</dbReference>
<feature type="domain" description="Response regulatory" evidence="18">
    <location>
        <begin position="691"/>
        <end position="807"/>
    </location>
</feature>
<organism evidence="19 20">
    <name type="scientific">Adonisia turfae CCMR0081</name>
    <dbReference type="NCBI Taxonomy" id="2292702"/>
    <lineage>
        <taxon>Bacteria</taxon>
        <taxon>Bacillati</taxon>
        <taxon>Cyanobacteriota</taxon>
        <taxon>Adonisia</taxon>
        <taxon>Adonisia turfae</taxon>
    </lineage>
</organism>
<dbReference type="Pfam" id="PF00512">
    <property type="entry name" value="HisKA"/>
    <property type="match status" value="1"/>
</dbReference>
<evidence type="ECO:0000256" key="11">
    <source>
        <dbReference type="ARBA" id="ARBA00023136"/>
    </source>
</evidence>
<dbReference type="SUPFAM" id="SSF47384">
    <property type="entry name" value="Homodimeric domain of signal transducing histidine kinase"/>
    <property type="match status" value="1"/>
</dbReference>
<keyword evidence="9" id="KW-0067">ATP-binding</keyword>
<evidence type="ECO:0000256" key="8">
    <source>
        <dbReference type="ARBA" id="ARBA00022777"/>
    </source>
</evidence>
<dbReference type="GO" id="GO:0016020">
    <property type="term" value="C:membrane"/>
    <property type="evidence" value="ECO:0007669"/>
    <property type="project" value="UniProtKB-SubCell"/>
</dbReference>
<keyword evidence="15" id="KW-0175">Coiled coil</keyword>
<dbReference type="AlphaFoldDB" id="A0A6M0RRK6"/>
<dbReference type="FunFam" id="3.30.565.10:FF:000010">
    <property type="entry name" value="Sensor histidine kinase RcsC"/>
    <property type="match status" value="1"/>
</dbReference>
<evidence type="ECO:0000256" key="4">
    <source>
        <dbReference type="ARBA" id="ARBA00012438"/>
    </source>
</evidence>
<keyword evidence="8" id="KW-0418">Kinase</keyword>
<feature type="domain" description="Histidine kinase" evidence="17">
    <location>
        <begin position="437"/>
        <end position="666"/>
    </location>
</feature>
<dbReference type="PROSITE" id="PS50110">
    <property type="entry name" value="RESPONSE_REGULATORY"/>
    <property type="match status" value="1"/>
</dbReference>
<keyword evidence="5 14" id="KW-0597">Phosphoprotein</keyword>
<evidence type="ECO:0000256" key="12">
    <source>
        <dbReference type="ARBA" id="ARBA00023306"/>
    </source>
</evidence>
<dbReference type="SUPFAM" id="SSF52172">
    <property type="entry name" value="CheY-like"/>
    <property type="match status" value="1"/>
</dbReference>
<dbReference type="InterPro" id="IPR003594">
    <property type="entry name" value="HATPase_dom"/>
</dbReference>
<evidence type="ECO:0000256" key="6">
    <source>
        <dbReference type="ARBA" id="ARBA00022679"/>
    </source>
</evidence>
<dbReference type="Gene3D" id="1.10.287.130">
    <property type="match status" value="1"/>
</dbReference>
<evidence type="ECO:0000256" key="2">
    <source>
        <dbReference type="ARBA" id="ARBA00004370"/>
    </source>
</evidence>
<dbReference type="EMBL" id="QXHD01000004">
    <property type="protein sequence ID" value="NEZ58433.1"/>
    <property type="molecule type" value="Genomic_DNA"/>
</dbReference>
<dbReference type="Pfam" id="PF02518">
    <property type="entry name" value="HATPase_c"/>
    <property type="match status" value="1"/>
</dbReference>
<dbReference type="SUPFAM" id="SSF55874">
    <property type="entry name" value="ATPase domain of HSP90 chaperone/DNA topoisomerase II/histidine kinase"/>
    <property type="match status" value="1"/>
</dbReference>
<evidence type="ECO:0000256" key="13">
    <source>
        <dbReference type="ARBA" id="ARBA00074306"/>
    </source>
</evidence>
<keyword evidence="16" id="KW-1133">Transmembrane helix</keyword>
<dbReference type="CDD" id="cd00082">
    <property type="entry name" value="HisKA"/>
    <property type="match status" value="1"/>
</dbReference>
<keyword evidence="16" id="KW-0812">Transmembrane</keyword>
<dbReference type="SMART" id="SM00387">
    <property type="entry name" value="HATPase_c"/>
    <property type="match status" value="1"/>
</dbReference>
<comment type="similarity">
    <text evidence="3">In the N-terminal section; belongs to the phytochrome family.</text>
</comment>
<evidence type="ECO:0000256" key="14">
    <source>
        <dbReference type="PROSITE-ProRule" id="PRU00169"/>
    </source>
</evidence>
<evidence type="ECO:0000256" key="15">
    <source>
        <dbReference type="SAM" id="Coils"/>
    </source>
</evidence>
<feature type="modified residue" description="4-aspartylphosphate" evidence="14">
    <location>
        <position position="740"/>
    </location>
</feature>
<dbReference type="SMART" id="SM00448">
    <property type="entry name" value="REC"/>
    <property type="match status" value="1"/>
</dbReference>
<keyword evidence="6" id="KW-0808">Transferase</keyword>
<dbReference type="InterPro" id="IPR003661">
    <property type="entry name" value="HisK_dim/P_dom"/>
</dbReference>
<dbReference type="InterPro" id="IPR011006">
    <property type="entry name" value="CheY-like_superfamily"/>
</dbReference>
<keyword evidence="20" id="KW-1185">Reference proteome</keyword>
<reference evidence="19 20" key="1">
    <citation type="journal article" date="2020" name="Microb. Ecol.">
        <title>Ecogenomics of the Marine Benthic Filamentous Cyanobacterium Adonisia.</title>
        <authorList>
            <person name="Walter J.M."/>
            <person name="Coutinho F.H."/>
            <person name="Leomil L."/>
            <person name="Hargreaves P.I."/>
            <person name="Campeao M.E."/>
            <person name="Vieira V.V."/>
            <person name="Silva B.S."/>
            <person name="Fistarol G.O."/>
            <person name="Salomon P.S."/>
            <person name="Sawabe T."/>
            <person name="Mino S."/>
            <person name="Hosokawa M."/>
            <person name="Miyashita H."/>
            <person name="Maruyama F."/>
            <person name="van Verk M.C."/>
            <person name="Dutilh B.E."/>
            <person name="Thompson C.C."/>
            <person name="Thompson F.L."/>
        </authorList>
    </citation>
    <scope>NUCLEOTIDE SEQUENCE [LARGE SCALE GENOMIC DNA]</scope>
    <source>
        <strain evidence="19 20">CCMR0081</strain>
    </source>
</reference>
<dbReference type="PANTHER" id="PTHR43047">
    <property type="entry name" value="TWO-COMPONENT HISTIDINE PROTEIN KINASE"/>
    <property type="match status" value="1"/>
</dbReference>
<dbReference type="GO" id="GO:0005524">
    <property type="term" value="F:ATP binding"/>
    <property type="evidence" value="ECO:0007669"/>
    <property type="project" value="UniProtKB-KW"/>
</dbReference>
<dbReference type="EC" id="2.7.13.3" evidence="4"/>
<feature type="transmembrane region" description="Helical" evidence="16">
    <location>
        <begin position="299"/>
        <end position="318"/>
    </location>
</feature>
<feature type="coiled-coil region" evidence="15">
    <location>
        <begin position="410"/>
        <end position="437"/>
    </location>
</feature>
<dbReference type="PRINTS" id="PR00344">
    <property type="entry name" value="BCTRLSENSOR"/>
</dbReference>
<dbReference type="Pfam" id="PF00072">
    <property type="entry name" value="Response_reg"/>
    <property type="match status" value="1"/>
</dbReference>
<evidence type="ECO:0000256" key="9">
    <source>
        <dbReference type="ARBA" id="ARBA00022840"/>
    </source>
</evidence>
<comment type="subcellular location">
    <subcellularLocation>
        <location evidence="2">Membrane</location>
    </subcellularLocation>
</comment>
<keyword evidence="12" id="KW-0131">Cell cycle</keyword>
<dbReference type="InterPro" id="IPR004358">
    <property type="entry name" value="Sig_transdc_His_kin-like_C"/>
</dbReference>
<dbReference type="InterPro" id="IPR007890">
    <property type="entry name" value="CHASE2"/>
</dbReference>
<feature type="transmembrane region" description="Helical" evidence="16">
    <location>
        <begin position="330"/>
        <end position="349"/>
    </location>
</feature>
<evidence type="ECO:0000313" key="19">
    <source>
        <dbReference type="EMBL" id="NEZ58433.1"/>
    </source>
</evidence>
<comment type="catalytic activity">
    <reaction evidence="1">
        <text>ATP + protein L-histidine = ADP + protein N-phospho-L-histidine.</text>
        <dbReference type="EC" id="2.7.13.3"/>
    </reaction>
</comment>
<evidence type="ECO:0000256" key="7">
    <source>
        <dbReference type="ARBA" id="ARBA00022741"/>
    </source>
</evidence>
<dbReference type="InterPro" id="IPR036890">
    <property type="entry name" value="HATPase_C_sf"/>
</dbReference>
<proteinExistence type="inferred from homology"/>
<dbReference type="Gene3D" id="3.30.565.10">
    <property type="entry name" value="Histidine kinase-like ATPase, C-terminal domain"/>
    <property type="match status" value="1"/>
</dbReference>
<keyword evidence="11 16" id="KW-0472">Membrane</keyword>
<evidence type="ECO:0000256" key="1">
    <source>
        <dbReference type="ARBA" id="ARBA00000085"/>
    </source>
</evidence>
<dbReference type="CDD" id="cd17546">
    <property type="entry name" value="REC_hyHK_CKI1_RcsC-like"/>
    <property type="match status" value="1"/>
</dbReference>
<evidence type="ECO:0000256" key="5">
    <source>
        <dbReference type="ARBA" id="ARBA00022553"/>
    </source>
</evidence>
<sequence>MFANGFGLLNLLEWTIRDEFYRRRWLGPTDERVVVVTIDEPDIQALGHWPITDEALAQVLNNIRAQQPRVIGLDLYRDLPEEPGHQQLLDVFKTTPQLIGVEKVFGTQVAPPPILADSGQVAVADFVVDKDQTIRRILIVAEDKRTSVIKTGLGTQVALNYLEKDNIFLEAINAERQHFRLGQADFLPMVRRTAGYTHSELGGYQILMGWHGPSQRYQQISIMDVLAGKIPENLMRDRIVYIGSVAASTKDFFGTPYSNSFMPTDQRMAGVLVHANITSYLLNIALGQRPLLKGWTWEYQWAWIILWSLFGTVGNWFLETYNHQENRQQRWFLMPSIVTAMGTMLLLGGSYVSFLLGWVAPVVSPMAALVGSAIATTSRFKKHRLQLTNQQLEFSNQQLLDYSLTLETRVKERTQELAQAKQAADSANQAKSEFLANMSHELRTPLNGILGYAQILQNSRTLTNEEHNKISVIHQCGNHLLTLINDILDLAKIEARKLELFPKDVYLEPLLSGVAEMCQIRASAKQLAFNVDFDYPLPQIVRIDEKRFRQVLINLMGNAIKFTDQGSVTFRVEQLDNLHSGHSPELPHSCRLRISVEDTGIGIIADQLEQIFRPFEQVDNSQRKSEGTGLGLAISQQIVNLMGSQLQVRSTPGEGSLFWMDLEIPVLDYGDGNNPIALNHTIVGVKGKVPSILVVDDSAEDSNLLLDFLDYMGFQAHSVDNGLSGLEFVKQQPPDLIITDLIMPNLDGIEFLQQLRQTQELNTIPTIVISASVFEADRQRSLAAGANVFLPKPIDLDALTETLKTLLNLQWIYDESDCNNLTLDTRQPADIGVHIPVLIPDAVLDELYDWAMMGNVQDIEQKLKTLVVTDAQSQQLINTLQKLAENFQISEIKQLLQVHVSSRRFL</sequence>
<dbReference type="PROSITE" id="PS50109">
    <property type="entry name" value="HIS_KIN"/>
    <property type="match status" value="1"/>
</dbReference>
<keyword evidence="10" id="KW-0902">Two-component regulatory system</keyword>
<evidence type="ECO:0000259" key="17">
    <source>
        <dbReference type="PROSITE" id="PS50109"/>
    </source>
</evidence>
<keyword evidence="7" id="KW-0547">Nucleotide-binding</keyword>
<gene>
    <name evidence="19" type="ORF">DXZ20_22860</name>
</gene>
<evidence type="ECO:0000259" key="18">
    <source>
        <dbReference type="PROSITE" id="PS50110"/>
    </source>
</evidence>
<dbReference type="InterPro" id="IPR005467">
    <property type="entry name" value="His_kinase_dom"/>
</dbReference>
<dbReference type="CDD" id="cd16922">
    <property type="entry name" value="HATPase_EvgS-ArcB-TorS-like"/>
    <property type="match status" value="1"/>
</dbReference>
<dbReference type="SMART" id="SM01080">
    <property type="entry name" value="CHASE2"/>
    <property type="match status" value="1"/>
</dbReference>
<dbReference type="SMART" id="SM00388">
    <property type="entry name" value="HisKA"/>
    <property type="match status" value="1"/>
</dbReference>
<dbReference type="GO" id="GO:0000155">
    <property type="term" value="F:phosphorelay sensor kinase activity"/>
    <property type="evidence" value="ECO:0007669"/>
    <property type="project" value="InterPro"/>
</dbReference>
<protein>
    <recommendedName>
        <fullName evidence="13">Circadian input-output histidine kinase CikA</fullName>
        <ecNumber evidence="4">2.7.13.3</ecNumber>
    </recommendedName>
</protein>
<name>A0A6M0RRK6_9CYAN</name>
<evidence type="ECO:0000256" key="16">
    <source>
        <dbReference type="SAM" id="Phobius"/>
    </source>
</evidence>
<evidence type="ECO:0000256" key="10">
    <source>
        <dbReference type="ARBA" id="ARBA00023012"/>
    </source>
</evidence>
<dbReference type="Gene3D" id="3.40.50.2300">
    <property type="match status" value="1"/>
</dbReference>
<evidence type="ECO:0000256" key="3">
    <source>
        <dbReference type="ARBA" id="ARBA00006402"/>
    </source>
</evidence>
<dbReference type="FunFam" id="1.10.287.130:FF:000038">
    <property type="entry name" value="Sensory transduction histidine kinase"/>
    <property type="match status" value="1"/>
</dbReference>
<comment type="caution">
    <text evidence="19">The sequence shown here is derived from an EMBL/GenBank/DDBJ whole genome shotgun (WGS) entry which is preliminary data.</text>
</comment>
<accession>A0A6M0RRK6</accession>
<dbReference type="Proteomes" id="UP000481033">
    <property type="component" value="Unassembled WGS sequence"/>
</dbReference>
<dbReference type="Pfam" id="PF05226">
    <property type="entry name" value="CHASE2"/>
    <property type="match status" value="1"/>
</dbReference>